<keyword evidence="9" id="KW-0511">Multifunctional enzyme</keyword>
<evidence type="ECO:0000313" key="13">
    <source>
        <dbReference type="EMBL" id="SEN28130.1"/>
    </source>
</evidence>
<dbReference type="GO" id="GO:0005886">
    <property type="term" value="C:plasma membrane"/>
    <property type="evidence" value="ECO:0007669"/>
    <property type="project" value="UniProtKB-SubCell"/>
</dbReference>
<dbReference type="PANTHER" id="PTHR30487">
    <property type="entry name" value="TYPE 4 PREPILIN-LIKE PROTEINS LEADER PEPTIDE-PROCESSING ENZYME"/>
    <property type="match status" value="1"/>
</dbReference>
<evidence type="ECO:0000256" key="7">
    <source>
        <dbReference type="ARBA" id="ARBA00023136"/>
    </source>
</evidence>
<keyword evidence="4" id="KW-0997">Cell inner membrane</keyword>
<dbReference type="Pfam" id="PF06750">
    <property type="entry name" value="A24_N_bact"/>
    <property type="match status" value="1"/>
</dbReference>
<name>A0A1H8F937_9BURK</name>
<feature type="transmembrane region" description="Helical" evidence="10">
    <location>
        <begin position="251"/>
        <end position="275"/>
    </location>
</feature>
<evidence type="ECO:0000256" key="2">
    <source>
        <dbReference type="ARBA" id="ARBA00005801"/>
    </source>
</evidence>
<dbReference type="InterPro" id="IPR000045">
    <property type="entry name" value="Prepilin_IV_endopep_pep"/>
</dbReference>
<keyword evidence="9 13" id="KW-0808">Transferase</keyword>
<evidence type="ECO:0000256" key="10">
    <source>
        <dbReference type="SAM" id="Phobius"/>
    </source>
</evidence>
<evidence type="ECO:0000259" key="11">
    <source>
        <dbReference type="Pfam" id="PF01478"/>
    </source>
</evidence>
<feature type="transmembrane region" description="Helical" evidence="10">
    <location>
        <begin position="159"/>
        <end position="177"/>
    </location>
</feature>
<dbReference type="InterPro" id="IPR014032">
    <property type="entry name" value="Peptidase_A24A_bac"/>
</dbReference>
<organism evidence="13 14">
    <name type="scientific">Brachymonas denitrificans DSM 15123</name>
    <dbReference type="NCBI Taxonomy" id="1121117"/>
    <lineage>
        <taxon>Bacteria</taxon>
        <taxon>Pseudomonadati</taxon>
        <taxon>Pseudomonadota</taxon>
        <taxon>Betaproteobacteria</taxon>
        <taxon>Burkholderiales</taxon>
        <taxon>Comamonadaceae</taxon>
        <taxon>Brachymonas</taxon>
    </lineage>
</organism>
<dbReference type="EC" id="3.4.23.43" evidence="9"/>
<dbReference type="InterPro" id="IPR010627">
    <property type="entry name" value="Prepilin_pept_A24_N"/>
</dbReference>
<dbReference type="Proteomes" id="UP000199531">
    <property type="component" value="Unassembled WGS sequence"/>
</dbReference>
<comment type="similarity">
    <text evidence="2 8">Belongs to the peptidase A24 family.</text>
</comment>
<keyword evidence="14" id="KW-1185">Reference proteome</keyword>
<dbReference type="GO" id="GO:0008168">
    <property type="term" value="F:methyltransferase activity"/>
    <property type="evidence" value="ECO:0007669"/>
    <property type="project" value="UniProtKB-KW"/>
</dbReference>
<evidence type="ECO:0000256" key="8">
    <source>
        <dbReference type="RuleBase" id="RU003793"/>
    </source>
</evidence>
<comment type="function">
    <text evidence="9">Plays an essential role in type IV pili and type II pseudopili formation by proteolytically removing the leader sequence from substrate proteins and subsequently monomethylating the alpha-amino group of the newly exposed N-terminal phenylalanine.</text>
</comment>
<keyword evidence="9 13" id="KW-0489">Methyltransferase</keyword>
<dbReference type="Gene3D" id="1.20.120.1220">
    <property type="match status" value="1"/>
</dbReference>
<keyword evidence="6 10" id="KW-1133">Transmembrane helix</keyword>
<comment type="catalytic activity">
    <reaction evidence="9">
        <text>Typically cleaves a -Gly-|-Phe- bond to release an N-terminal, basic peptide of 5-8 residues from type IV prepilin, and then N-methylates the new N-terminal amino group, the methyl donor being S-adenosyl-L-methionine.</text>
        <dbReference type="EC" id="3.4.23.43"/>
    </reaction>
</comment>
<feature type="transmembrane region" description="Helical" evidence="10">
    <location>
        <begin position="189"/>
        <end position="212"/>
    </location>
</feature>
<evidence type="ECO:0000256" key="5">
    <source>
        <dbReference type="ARBA" id="ARBA00022692"/>
    </source>
</evidence>
<keyword evidence="9" id="KW-0645">Protease</keyword>
<dbReference type="EC" id="2.1.1.-" evidence="9"/>
<evidence type="ECO:0000256" key="4">
    <source>
        <dbReference type="ARBA" id="ARBA00022519"/>
    </source>
</evidence>
<keyword evidence="3" id="KW-1003">Cell membrane</keyword>
<feature type="domain" description="Prepilin peptidase A24 N-terminal" evidence="12">
    <location>
        <begin position="14"/>
        <end position="153"/>
    </location>
</feature>
<evidence type="ECO:0000256" key="3">
    <source>
        <dbReference type="ARBA" id="ARBA00022475"/>
    </source>
</evidence>
<reference evidence="13 14" key="1">
    <citation type="submission" date="2016-10" db="EMBL/GenBank/DDBJ databases">
        <authorList>
            <person name="de Groot N.N."/>
        </authorList>
    </citation>
    <scope>NUCLEOTIDE SEQUENCE [LARGE SCALE GENOMIC DNA]</scope>
    <source>
        <strain evidence="13 14">DSM 15123</strain>
    </source>
</reference>
<evidence type="ECO:0000256" key="1">
    <source>
        <dbReference type="ARBA" id="ARBA00004429"/>
    </source>
</evidence>
<dbReference type="RefSeq" id="WP_091814506.1">
    <property type="nucleotide sequence ID" value="NZ_FOCW01000001.1"/>
</dbReference>
<sequence>MTTSGWPVILVAALLGLLVGSFLNVLIHRLPRMLEAAWDADHLAWLHMQQDVVQDSGAALPGGIERGIEQGTTNAVSTNTAPPKTTSPRFNLWLPASHCPACSTPLRWFENIPVLSYLWLRGRCSHCQTRISSRYPLVELASALLAGYCVWRYGFTWPALAWFGFTATLLSLALIDWDTTYLPDSLTLPLLWGGLLASAMGWTGTLLADAVWGATIGYGSLRLVHEVFLRITGKEGMGHGDFKLLAAIGAWLGWPALLPVLLLASIVGLIVGLALKARNRLDASGQLPFGPFLALGAALGWTIGSNWLFQLLA</sequence>
<dbReference type="EMBL" id="FOCW01000001">
    <property type="protein sequence ID" value="SEN28130.1"/>
    <property type="molecule type" value="Genomic_DNA"/>
</dbReference>
<dbReference type="STRING" id="1121117.SAMN02745977_00966"/>
<evidence type="ECO:0000313" key="14">
    <source>
        <dbReference type="Proteomes" id="UP000199531"/>
    </source>
</evidence>
<dbReference type="PRINTS" id="PR00864">
    <property type="entry name" value="PREPILNPTASE"/>
</dbReference>
<gene>
    <name evidence="13" type="ORF">SAMN02745977_00966</name>
</gene>
<dbReference type="AlphaFoldDB" id="A0A1H8F937"/>
<feature type="transmembrane region" description="Helical" evidence="10">
    <location>
        <begin position="6"/>
        <end position="27"/>
    </location>
</feature>
<dbReference type="GO" id="GO:0004190">
    <property type="term" value="F:aspartic-type endopeptidase activity"/>
    <property type="evidence" value="ECO:0007669"/>
    <property type="project" value="UniProtKB-EC"/>
</dbReference>
<comment type="subcellular location">
    <subcellularLocation>
        <location evidence="1">Cell inner membrane</location>
        <topology evidence="1">Multi-pass membrane protein</topology>
    </subcellularLocation>
    <subcellularLocation>
        <location evidence="9">Cell membrane</location>
        <topology evidence="9">Multi-pass membrane protein</topology>
    </subcellularLocation>
</comment>
<keyword evidence="7 10" id="KW-0472">Membrane</keyword>
<dbReference type="InterPro" id="IPR050882">
    <property type="entry name" value="Prepilin_peptidase/N-MTase"/>
</dbReference>
<protein>
    <recommendedName>
        <fullName evidence="9">Prepilin leader peptidase/N-methyltransferase</fullName>
        <ecNumber evidence="9">2.1.1.-</ecNumber>
        <ecNumber evidence="9">3.4.23.43</ecNumber>
    </recommendedName>
</protein>
<evidence type="ECO:0000259" key="12">
    <source>
        <dbReference type="Pfam" id="PF06750"/>
    </source>
</evidence>
<dbReference type="GO" id="GO:0032259">
    <property type="term" value="P:methylation"/>
    <property type="evidence" value="ECO:0007669"/>
    <property type="project" value="UniProtKB-KW"/>
</dbReference>
<dbReference type="OrthoDB" id="9789291at2"/>
<evidence type="ECO:0000256" key="9">
    <source>
        <dbReference type="RuleBase" id="RU003794"/>
    </source>
</evidence>
<dbReference type="Pfam" id="PF01478">
    <property type="entry name" value="Peptidase_A24"/>
    <property type="match status" value="1"/>
</dbReference>
<dbReference type="PANTHER" id="PTHR30487:SF0">
    <property type="entry name" value="PREPILIN LEADER PEPTIDASE_N-METHYLTRANSFERASE-RELATED"/>
    <property type="match status" value="1"/>
</dbReference>
<proteinExistence type="inferred from homology"/>
<dbReference type="GO" id="GO:0006465">
    <property type="term" value="P:signal peptide processing"/>
    <property type="evidence" value="ECO:0007669"/>
    <property type="project" value="TreeGrafter"/>
</dbReference>
<feature type="transmembrane region" description="Helical" evidence="10">
    <location>
        <begin position="287"/>
        <end position="309"/>
    </location>
</feature>
<feature type="domain" description="Prepilin type IV endopeptidase peptidase" evidence="11">
    <location>
        <begin position="165"/>
        <end position="273"/>
    </location>
</feature>
<keyword evidence="5 9" id="KW-0812">Transmembrane</keyword>
<keyword evidence="9" id="KW-0378">Hydrolase</keyword>
<accession>A0A1H8F937</accession>
<evidence type="ECO:0000256" key="6">
    <source>
        <dbReference type="ARBA" id="ARBA00022989"/>
    </source>
</evidence>